<sequence>MHLYTQDIIDLGIETKKATDFFGLWLLKFSKL</sequence>
<dbReference type="EMBL" id="UOFF01000220">
    <property type="protein sequence ID" value="VAW56384.1"/>
    <property type="molecule type" value="Genomic_DNA"/>
</dbReference>
<protein>
    <submittedName>
        <fullName evidence="1">Uncharacterized protein</fullName>
    </submittedName>
</protein>
<name>A0A3B0XK17_9ZZZZ</name>
<evidence type="ECO:0000313" key="1">
    <source>
        <dbReference type="EMBL" id="VAW56384.1"/>
    </source>
</evidence>
<accession>A0A3B0XK17</accession>
<reference evidence="1" key="1">
    <citation type="submission" date="2018-06" db="EMBL/GenBank/DDBJ databases">
        <authorList>
            <person name="Zhirakovskaya E."/>
        </authorList>
    </citation>
    <scope>NUCLEOTIDE SEQUENCE</scope>
</reference>
<dbReference type="AlphaFoldDB" id="A0A3B0XK17"/>
<organism evidence="1">
    <name type="scientific">hydrothermal vent metagenome</name>
    <dbReference type="NCBI Taxonomy" id="652676"/>
    <lineage>
        <taxon>unclassified sequences</taxon>
        <taxon>metagenomes</taxon>
        <taxon>ecological metagenomes</taxon>
    </lineage>
</organism>
<gene>
    <name evidence="1" type="ORF">MNBD_GAMMA07-583</name>
</gene>
<proteinExistence type="predicted"/>